<reference evidence="1" key="1">
    <citation type="submission" date="2022-08" db="EMBL/GenBank/DDBJ databases">
        <authorList>
            <consortium name="DOE Joint Genome Institute"/>
            <person name="Min B."/>
            <person name="Riley R."/>
            <person name="Sierra-Patev S."/>
            <person name="Naranjo-Ortiz M."/>
            <person name="Looney B."/>
            <person name="Konkel Z."/>
            <person name="Slot J.C."/>
            <person name="Sakamoto Y."/>
            <person name="Steenwyk J.L."/>
            <person name="Rokas A."/>
            <person name="Carro J."/>
            <person name="Camarero S."/>
            <person name="Ferreira P."/>
            <person name="Molpeceres G."/>
            <person name="Ruiz-Duenas F.J."/>
            <person name="Serrano A."/>
            <person name="Henrissat B."/>
            <person name="Drula E."/>
            <person name="Hughes K.W."/>
            <person name="Mata J.L."/>
            <person name="Ishikawa N.K."/>
            <person name="Vargas-Isla R."/>
            <person name="Ushijima S."/>
            <person name="Smith C.A."/>
            <person name="Ahrendt S."/>
            <person name="Andreopoulos W."/>
            <person name="He G."/>
            <person name="Labutti K."/>
            <person name="Lipzen A."/>
            <person name="Ng V."/>
            <person name="Sandor L."/>
            <person name="Barry K."/>
            <person name="Martinez A.T."/>
            <person name="Xiao Y."/>
            <person name="Gibbons J.G."/>
            <person name="Terashima K."/>
            <person name="Hibbett D.S."/>
            <person name="Grigoriev I.V."/>
        </authorList>
    </citation>
    <scope>NUCLEOTIDE SEQUENCE</scope>
    <source>
        <strain evidence="1">TFB10291</strain>
    </source>
</reference>
<evidence type="ECO:0000313" key="2">
    <source>
        <dbReference type="Proteomes" id="UP001163798"/>
    </source>
</evidence>
<dbReference type="Proteomes" id="UP001163798">
    <property type="component" value="Unassembled WGS sequence"/>
</dbReference>
<organism evidence="1 2">
    <name type="scientific">Lentinula aff. detonsa</name>
    <dbReference type="NCBI Taxonomy" id="2804958"/>
    <lineage>
        <taxon>Eukaryota</taxon>
        <taxon>Fungi</taxon>
        <taxon>Dikarya</taxon>
        <taxon>Basidiomycota</taxon>
        <taxon>Agaricomycotina</taxon>
        <taxon>Agaricomycetes</taxon>
        <taxon>Agaricomycetidae</taxon>
        <taxon>Agaricales</taxon>
        <taxon>Marasmiineae</taxon>
        <taxon>Omphalotaceae</taxon>
        <taxon>Lentinula</taxon>
    </lineage>
</organism>
<comment type="caution">
    <text evidence="1">The sequence shown here is derived from an EMBL/GenBank/DDBJ whole genome shotgun (WGS) entry which is preliminary data.</text>
</comment>
<sequence length="77" mass="8322">MTSITSGIQFAHDFKNNPEGLVGATYCFNCSNGCIRTFVFKRVLYSAEGIIGRGSIVVEVECIALNLVVSDMGRGRS</sequence>
<keyword evidence="2" id="KW-1185">Reference proteome</keyword>
<accession>A0AA38NSX3</accession>
<proteinExistence type="predicted"/>
<protein>
    <submittedName>
        <fullName evidence="1">Uncharacterized protein</fullName>
    </submittedName>
</protein>
<dbReference type="EMBL" id="MU793249">
    <property type="protein sequence ID" value="KAJ3790478.1"/>
    <property type="molecule type" value="Genomic_DNA"/>
</dbReference>
<name>A0AA38NSX3_9AGAR</name>
<gene>
    <name evidence="1" type="ORF">GGU10DRAFT_340216</name>
</gene>
<dbReference type="AlphaFoldDB" id="A0AA38NSX3"/>
<evidence type="ECO:0000313" key="1">
    <source>
        <dbReference type="EMBL" id="KAJ3790478.1"/>
    </source>
</evidence>